<dbReference type="Pfam" id="PF00535">
    <property type="entry name" value="Glycos_transf_2"/>
    <property type="match status" value="1"/>
</dbReference>
<dbReference type="InterPro" id="IPR001296">
    <property type="entry name" value="Glyco_trans_1"/>
</dbReference>
<dbReference type="CDD" id="cd00761">
    <property type="entry name" value="Glyco_tranf_GTA_type"/>
    <property type="match status" value="1"/>
</dbReference>
<dbReference type="Gene3D" id="3.90.550.10">
    <property type="entry name" value="Spore Coat Polysaccharide Biosynthesis Protein SpsA, Chain A"/>
    <property type="match status" value="1"/>
</dbReference>
<accession>A0ABW9V5P7</accession>
<protein>
    <submittedName>
        <fullName evidence="4">Glycosyltransferase</fullName>
    </submittedName>
</protein>
<dbReference type="Pfam" id="PF00534">
    <property type="entry name" value="Glycos_transf_1"/>
    <property type="match status" value="1"/>
</dbReference>
<dbReference type="InterPro" id="IPR029044">
    <property type="entry name" value="Nucleotide-diphossugar_trans"/>
</dbReference>
<comment type="caution">
    <text evidence="4">The sequence shown here is derived from an EMBL/GenBank/DDBJ whole genome shotgun (WGS) entry which is preliminary data.</text>
</comment>
<dbReference type="CDD" id="cd03801">
    <property type="entry name" value="GT4_PimA-like"/>
    <property type="match status" value="1"/>
</dbReference>
<dbReference type="Proteomes" id="UP000449678">
    <property type="component" value="Unassembled WGS sequence"/>
</dbReference>
<dbReference type="InterPro" id="IPR001173">
    <property type="entry name" value="Glyco_trans_2-like"/>
</dbReference>
<reference evidence="4 5" key="1">
    <citation type="submission" date="2019-12" db="EMBL/GenBank/DDBJ databases">
        <title>Novel species isolated from a subtropical stream in China.</title>
        <authorList>
            <person name="Lu H."/>
        </authorList>
    </citation>
    <scope>NUCLEOTIDE SEQUENCE [LARGE SCALE GENOMIC DNA]</scope>
    <source>
        <strain evidence="4 5">FT94W</strain>
    </source>
</reference>
<dbReference type="SUPFAM" id="SSF53448">
    <property type="entry name" value="Nucleotide-diphospho-sugar transferases"/>
    <property type="match status" value="1"/>
</dbReference>
<dbReference type="SUPFAM" id="SSF53756">
    <property type="entry name" value="UDP-Glycosyltransferase/glycogen phosphorylase"/>
    <property type="match status" value="1"/>
</dbReference>
<evidence type="ECO:0000313" key="5">
    <source>
        <dbReference type="Proteomes" id="UP000449678"/>
    </source>
</evidence>
<name>A0ABW9V5P7_9BURK</name>
<dbReference type="InterPro" id="IPR050194">
    <property type="entry name" value="Glycosyltransferase_grp1"/>
</dbReference>
<proteinExistence type="predicted"/>
<feature type="domain" description="Glycosyltransferase 2-like" evidence="2">
    <location>
        <begin position="3"/>
        <end position="108"/>
    </location>
</feature>
<sequence>MASRNGAATLPKVLDAYCRLAAPNGGWRLLVVDNGSTDGTPGLLAAYADRLPLQVLHEPQPGKNRALNRALTVALALEQPDDALYIFTDDDAAPAPDWLLQWQACAAAHADYSVFGGAITPDWAAPPPDWLLPLVPTGLTYGLTSPSLPDGPVFPGLVWGANMAVRRRVFAVGHRFDLCIGPNGAEYAMGSETELTRRLGLAGYRAWFCGAAQVAHHIRRHQVRMEYILLKSWRFGRGQFRQQRPGRFIEWFGVPRWMLMRFLLEVAELARAALLGDVARKFRHRWELAFLRGYFYEAWRGVPRAQRTVLVSSYSGELGGMELRMAQEVRYLHAAGYTGMLAMRRFGGVDEWARRLAAEQIVLAEFSPPEIFEGGWRWRTLRLLRARLAARRLRAFQAGLVHVAFCWTNYGASILWMATHCGLPSVISVHNAFPPTVFTDWHDKLLHRAFGGVRGVYAVSDSALAHFMTIYRPYLPADARLAVIPNSVDTECFKPSIAAREQARQRWQLPQPALVIGVVARLSAQKRPAMAIQVFALLRARFPTLYLVLAGTGPLESVLREQVTHMGLLPWVIFTGFVEAVHELMPALDVHLLMSRNEGFGISTIEAMACGVPAVATDVPGSADILRGSPCGLLVPADAPSLAAEAIAALLADPVRRADMGRLGRAEAVRRYSNAVVGQQVRAFYDGLL</sequence>
<keyword evidence="5" id="KW-1185">Reference proteome</keyword>
<dbReference type="PANTHER" id="PTHR45947">
    <property type="entry name" value="SULFOQUINOVOSYL TRANSFERASE SQD2"/>
    <property type="match status" value="1"/>
</dbReference>
<organism evidence="4 5">
    <name type="scientific">Duganella lactea</name>
    <dbReference type="NCBI Taxonomy" id="2692173"/>
    <lineage>
        <taxon>Bacteria</taxon>
        <taxon>Pseudomonadati</taxon>
        <taxon>Pseudomonadota</taxon>
        <taxon>Betaproteobacteria</taxon>
        <taxon>Burkholderiales</taxon>
        <taxon>Oxalobacteraceae</taxon>
        <taxon>Telluria group</taxon>
        <taxon>Duganella</taxon>
    </lineage>
</organism>
<evidence type="ECO:0000259" key="1">
    <source>
        <dbReference type="Pfam" id="PF00534"/>
    </source>
</evidence>
<feature type="domain" description="Glycosyl transferase family 1" evidence="1">
    <location>
        <begin position="500"/>
        <end position="665"/>
    </location>
</feature>
<evidence type="ECO:0000313" key="4">
    <source>
        <dbReference type="EMBL" id="MYM35009.1"/>
    </source>
</evidence>
<dbReference type="PANTHER" id="PTHR45947:SF3">
    <property type="entry name" value="SULFOQUINOVOSYL TRANSFERASE SQD2"/>
    <property type="match status" value="1"/>
</dbReference>
<dbReference type="Pfam" id="PF13439">
    <property type="entry name" value="Glyco_transf_4"/>
    <property type="match status" value="1"/>
</dbReference>
<feature type="domain" description="Glycosyltransferase subfamily 4-like N-terminal" evidence="3">
    <location>
        <begin position="319"/>
        <end position="491"/>
    </location>
</feature>
<evidence type="ECO:0000259" key="3">
    <source>
        <dbReference type="Pfam" id="PF13439"/>
    </source>
</evidence>
<dbReference type="InterPro" id="IPR028098">
    <property type="entry name" value="Glyco_trans_4-like_N"/>
</dbReference>
<dbReference type="EMBL" id="WWCO01000007">
    <property type="protein sequence ID" value="MYM35009.1"/>
    <property type="molecule type" value="Genomic_DNA"/>
</dbReference>
<dbReference type="Gene3D" id="3.40.50.2000">
    <property type="entry name" value="Glycogen Phosphorylase B"/>
    <property type="match status" value="2"/>
</dbReference>
<evidence type="ECO:0000259" key="2">
    <source>
        <dbReference type="Pfam" id="PF00535"/>
    </source>
</evidence>
<gene>
    <name evidence="4" type="ORF">GTP38_11750</name>
</gene>